<keyword evidence="2" id="KW-0479">Metal-binding</keyword>
<dbReference type="Gene3D" id="1.10.760.10">
    <property type="entry name" value="Cytochrome c-like domain"/>
    <property type="match status" value="1"/>
</dbReference>
<dbReference type="PROSITE" id="PS51007">
    <property type="entry name" value="CYTC"/>
    <property type="match status" value="1"/>
</dbReference>
<feature type="domain" description="Cytochrome c" evidence="4">
    <location>
        <begin position="20"/>
        <end position="122"/>
    </location>
</feature>
<dbReference type="SUPFAM" id="SSF46626">
    <property type="entry name" value="Cytochrome c"/>
    <property type="match status" value="1"/>
</dbReference>
<evidence type="ECO:0000259" key="4">
    <source>
        <dbReference type="PROSITE" id="PS51007"/>
    </source>
</evidence>
<accession>A0A3B0V999</accession>
<dbReference type="GO" id="GO:0046872">
    <property type="term" value="F:metal ion binding"/>
    <property type="evidence" value="ECO:0007669"/>
    <property type="project" value="UniProtKB-KW"/>
</dbReference>
<name>A0A3B0V999_9ZZZZ</name>
<reference evidence="5" key="1">
    <citation type="submission" date="2018-06" db="EMBL/GenBank/DDBJ databases">
        <authorList>
            <person name="Zhirakovskaya E."/>
        </authorList>
    </citation>
    <scope>NUCLEOTIDE SEQUENCE</scope>
</reference>
<dbReference type="InterPro" id="IPR009056">
    <property type="entry name" value="Cyt_c-like_dom"/>
</dbReference>
<protein>
    <recommendedName>
        <fullName evidence="4">Cytochrome c domain-containing protein</fullName>
    </recommendedName>
</protein>
<evidence type="ECO:0000313" key="5">
    <source>
        <dbReference type="EMBL" id="VAW40165.1"/>
    </source>
</evidence>
<dbReference type="PROSITE" id="PS51257">
    <property type="entry name" value="PROKAR_LIPOPROTEIN"/>
    <property type="match status" value="1"/>
</dbReference>
<keyword evidence="3" id="KW-0408">Iron</keyword>
<proteinExistence type="predicted"/>
<evidence type="ECO:0000256" key="1">
    <source>
        <dbReference type="ARBA" id="ARBA00022617"/>
    </source>
</evidence>
<keyword evidence="1" id="KW-0349">Heme</keyword>
<organism evidence="5">
    <name type="scientific">hydrothermal vent metagenome</name>
    <dbReference type="NCBI Taxonomy" id="652676"/>
    <lineage>
        <taxon>unclassified sequences</taxon>
        <taxon>metagenomes</taxon>
        <taxon>ecological metagenomes</taxon>
    </lineage>
</organism>
<dbReference type="EMBL" id="UOEW01000259">
    <property type="protein sequence ID" value="VAW40165.1"/>
    <property type="molecule type" value="Genomic_DNA"/>
</dbReference>
<dbReference type="GO" id="GO:0009055">
    <property type="term" value="F:electron transfer activity"/>
    <property type="evidence" value="ECO:0007669"/>
    <property type="project" value="InterPro"/>
</dbReference>
<dbReference type="GO" id="GO:0020037">
    <property type="term" value="F:heme binding"/>
    <property type="evidence" value="ECO:0007669"/>
    <property type="project" value="InterPro"/>
</dbReference>
<evidence type="ECO:0000256" key="3">
    <source>
        <dbReference type="ARBA" id="ARBA00023004"/>
    </source>
</evidence>
<dbReference type="Pfam" id="PF00034">
    <property type="entry name" value="Cytochrom_C"/>
    <property type="match status" value="1"/>
</dbReference>
<sequence>MKHLIFIVFLAVLSCSSTHDKIKQGKILFNKSHLGANNVIGCIACHSLKPDILTVGPSLYKIKLRAGLLIENQTAEQYIRQSIINPDAYIVSGYMPAIMFAHYQTELTATEIQQLVAFLLTQ</sequence>
<dbReference type="AlphaFoldDB" id="A0A3B0V999"/>
<dbReference type="InterPro" id="IPR036909">
    <property type="entry name" value="Cyt_c-like_dom_sf"/>
</dbReference>
<gene>
    <name evidence="5" type="ORF">MNBD_GAMMA01-2129</name>
</gene>
<evidence type="ECO:0000256" key="2">
    <source>
        <dbReference type="ARBA" id="ARBA00022723"/>
    </source>
</evidence>